<reference evidence="2" key="1">
    <citation type="submission" date="2019-06" db="EMBL/GenBank/DDBJ databases">
        <authorList>
            <person name="Zheng W."/>
        </authorList>
    </citation>
    <scope>NUCLEOTIDE SEQUENCE</scope>
    <source>
        <strain evidence="2">QDHG01</strain>
    </source>
</reference>
<sequence>MLYDSLDTYEPHQASHSPTSHSSSSPTKSASYQRPLTKRQLAHLHREQLRYQSDRALAFLGVPNAATNGIRRRITAVDGFHCKPLCRGRCGKSSPHNDDNKQ</sequence>
<comment type="caution">
    <text evidence="2">The sequence shown here is derived from an EMBL/GenBank/DDBJ whole genome shotgun (WGS) entry which is preliminary data.</text>
</comment>
<keyword evidence="3" id="KW-1185">Reference proteome</keyword>
<protein>
    <submittedName>
        <fullName evidence="2">Uncharacterized protein</fullName>
    </submittedName>
</protein>
<gene>
    <name evidence="2" type="ORF">FGO68_gene17572</name>
</gene>
<evidence type="ECO:0000313" key="3">
    <source>
        <dbReference type="Proteomes" id="UP000785679"/>
    </source>
</evidence>
<evidence type="ECO:0000313" key="2">
    <source>
        <dbReference type="EMBL" id="TNV75269.1"/>
    </source>
</evidence>
<feature type="compositionally biased region" description="Low complexity" evidence="1">
    <location>
        <begin position="14"/>
        <end position="31"/>
    </location>
</feature>
<proteinExistence type="predicted"/>
<evidence type="ECO:0000256" key="1">
    <source>
        <dbReference type="SAM" id="MobiDB-lite"/>
    </source>
</evidence>
<organism evidence="2 3">
    <name type="scientific">Halteria grandinella</name>
    <dbReference type="NCBI Taxonomy" id="5974"/>
    <lineage>
        <taxon>Eukaryota</taxon>
        <taxon>Sar</taxon>
        <taxon>Alveolata</taxon>
        <taxon>Ciliophora</taxon>
        <taxon>Intramacronucleata</taxon>
        <taxon>Spirotrichea</taxon>
        <taxon>Stichotrichia</taxon>
        <taxon>Sporadotrichida</taxon>
        <taxon>Halteriidae</taxon>
        <taxon>Halteria</taxon>
    </lineage>
</organism>
<dbReference type="AlphaFoldDB" id="A0A8J8NIE1"/>
<dbReference type="EMBL" id="RRYP01015964">
    <property type="protein sequence ID" value="TNV75269.1"/>
    <property type="molecule type" value="Genomic_DNA"/>
</dbReference>
<feature type="region of interest" description="Disordered" evidence="1">
    <location>
        <begin position="1"/>
        <end position="39"/>
    </location>
</feature>
<accession>A0A8J8NIE1</accession>
<name>A0A8J8NIE1_HALGN</name>
<dbReference type="Proteomes" id="UP000785679">
    <property type="component" value="Unassembled WGS sequence"/>
</dbReference>